<gene>
    <name evidence="2" type="ORF">N7468_004187</name>
</gene>
<dbReference type="RefSeq" id="XP_058332487.1">
    <property type="nucleotide sequence ID" value="XM_058473484.1"/>
</dbReference>
<keyword evidence="3" id="KW-1185">Reference proteome</keyword>
<dbReference type="Proteomes" id="UP001150941">
    <property type="component" value="Unassembled WGS sequence"/>
</dbReference>
<organism evidence="2 3">
    <name type="scientific">Penicillium chermesinum</name>
    <dbReference type="NCBI Taxonomy" id="63820"/>
    <lineage>
        <taxon>Eukaryota</taxon>
        <taxon>Fungi</taxon>
        <taxon>Dikarya</taxon>
        <taxon>Ascomycota</taxon>
        <taxon>Pezizomycotina</taxon>
        <taxon>Eurotiomycetes</taxon>
        <taxon>Eurotiomycetidae</taxon>
        <taxon>Eurotiales</taxon>
        <taxon>Aspergillaceae</taxon>
        <taxon>Penicillium</taxon>
    </lineage>
</organism>
<reference evidence="2" key="2">
    <citation type="journal article" date="2023" name="IMA Fungus">
        <title>Comparative genomic study of the Penicillium genus elucidates a diverse pangenome and 15 lateral gene transfer events.</title>
        <authorList>
            <person name="Petersen C."/>
            <person name="Sorensen T."/>
            <person name="Nielsen M.R."/>
            <person name="Sondergaard T.E."/>
            <person name="Sorensen J.L."/>
            <person name="Fitzpatrick D.A."/>
            <person name="Frisvad J.C."/>
            <person name="Nielsen K.L."/>
        </authorList>
    </citation>
    <scope>NUCLEOTIDE SEQUENCE</scope>
    <source>
        <strain evidence="2">IBT 19713</strain>
    </source>
</reference>
<sequence>MPQSENQRKYDPGQCRDLIVIIEKLLRQAEESKSYQARLESRIAEDSAAYHGLRMHCIQIERVISQLNNSRSQHEASVKWANDACYVMVHDLALERRKVRDLETRLSGLKPTFDCLFSHLSNGDNARQIQELQAENARQKDLIICLQETLKLKEQSLRELRVHFEEASSGLFHYDQTTLARNRPSTPSSIDIVTDGPTIKTEDQTLS</sequence>
<protein>
    <submittedName>
        <fullName evidence="2">Uncharacterized protein</fullName>
    </submittedName>
</protein>
<name>A0A9W9P7Z2_9EURO</name>
<dbReference type="GeneID" id="83200787"/>
<accession>A0A9W9P7Z2</accession>
<reference evidence="2" key="1">
    <citation type="submission" date="2022-11" db="EMBL/GenBank/DDBJ databases">
        <authorList>
            <person name="Petersen C."/>
        </authorList>
    </citation>
    <scope>NUCLEOTIDE SEQUENCE</scope>
    <source>
        <strain evidence="2">IBT 19713</strain>
    </source>
</reference>
<dbReference type="AlphaFoldDB" id="A0A9W9P7Z2"/>
<dbReference type="EMBL" id="JAPQKS010000003">
    <property type="protein sequence ID" value="KAJ5239568.1"/>
    <property type="molecule type" value="Genomic_DNA"/>
</dbReference>
<evidence type="ECO:0000313" key="2">
    <source>
        <dbReference type="EMBL" id="KAJ5239568.1"/>
    </source>
</evidence>
<evidence type="ECO:0000313" key="3">
    <source>
        <dbReference type="Proteomes" id="UP001150941"/>
    </source>
</evidence>
<feature type="region of interest" description="Disordered" evidence="1">
    <location>
        <begin position="182"/>
        <end position="207"/>
    </location>
</feature>
<dbReference type="OrthoDB" id="4426943at2759"/>
<evidence type="ECO:0000256" key="1">
    <source>
        <dbReference type="SAM" id="MobiDB-lite"/>
    </source>
</evidence>
<proteinExistence type="predicted"/>
<comment type="caution">
    <text evidence="2">The sequence shown here is derived from an EMBL/GenBank/DDBJ whole genome shotgun (WGS) entry which is preliminary data.</text>
</comment>
<feature type="compositionally biased region" description="Polar residues" evidence="1">
    <location>
        <begin position="182"/>
        <end position="191"/>
    </location>
</feature>